<dbReference type="Proteomes" id="UP000752696">
    <property type="component" value="Unassembled WGS sequence"/>
</dbReference>
<reference evidence="1" key="1">
    <citation type="submission" date="2020-07" db="EMBL/GenBank/DDBJ databases">
        <authorList>
            <person name="Nazaruddin N."/>
        </authorList>
    </citation>
    <scope>NUCLEOTIDE SEQUENCE</scope>
</reference>
<evidence type="ECO:0000313" key="1">
    <source>
        <dbReference type="EMBL" id="CAD1469690.1"/>
    </source>
</evidence>
<keyword evidence="2" id="KW-1185">Reference proteome</keyword>
<dbReference type="EMBL" id="CAJDYZ010002776">
    <property type="protein sequence ID" value="CAD1469690.1"/>
    <property type="molecule type" value="Genomic_DNA"/>
</dbReference>
<dbReference type="AlphaFoldDB" id="A0A6V7GWR0"/>
<comment type="caution">
    <text evidence="1">The sequence shown here is derived from an EMBL/GenBank/DDBJ whole genome shotgun (WGS) entry which is preliminary data.</text>
</comment>
<sequence length="51" mass="5630">MFGHVFVGNRIVRSVSSIELCATSARSAGRRGKAPVTSQFQPQLTDRYFIS</sequence>
<gene>
    <name evidence="1" type="ORF">MHI_LOCUS142290</name>
</gene>
<feature type="non-terminal residue" evidence="1">
    <location>
        <position position="51"/>
    </location>
</feature>
<accession>A0A6V7GWR0</accession>
<name>A0A6V7GWR0_9HYME</name>
<proteinExistence type="predicted"/>
<evidence type="ECO:0000313" key="2">
    <source>
        <dbReference type="Proteomes" id="UP000752696"/>
    </source>
</evidence>
<protein>
    <submittedName>
        <fullName evidence="1">Uncharacterized protein</fullName>
    </submittedName>
</protein>
<organism evidence="1 2">
    <name type="scientific">Heterotrigona itama</name>
    <dbReference type="NCBI Taxonomy" id="395501"/>
    <lineage>
        <taxon>Eukaryota</taxon>
        <taxon>Metazoa</taxon>
        <taxon>Ecdysozoa</taxon>
        <taxon>Arthropoda</taxon>
        <taxon>Hexapoda</taxon>
        <taxon>Insecta</taxon>
        <taxon>Pterygota</taxon>
        <taxon>Neoptera</taxon>
        <taxon>Endopterygota</taxon>
        <taxon>Hymenoptera</taxon>
        <taxon>Apocrita</taxon>
        <taxon>Aculeata</taxon>
        <taxon>Apoidea</taxon>
        <taxon>Anthophila</taxon>
        <taxon>Apidae</taxon>
        <taxon>Heterotrigona</taxon>
    </lineage>
</organism>